<organism evidence="2 3">
    <name type="scientific">Pustulibacterium marinum</name>
    <dbReference type="NCBI Taxonomy" id="1224947"/>
    <lineage>
        <taxon>Bacteria</taxon>
        <taxon>Pseudomonadati</taxon>
        <taxon>Bacteroidota</taxon>
        <taxon>Flavobacteriia</taxon>
        <taxon>Flavobacteriales</taxon>
        <taxon>Flavobacteriaceae</taxon>
        <taxon>Pustulibacterium</taxon>
    </lineage>
</organism>
<accession>A0A1I7I6V3</accession>
<dbReference type="RefSeq" id="WP_093025987.1">
    <property type="nucleotide sequence ID" value="NZ_FPBK01000013.1"/>
</dbReference>
<name>A0A1I7I6V3_9FLAO</name>
<dbReference type="PIRSF" id="PIRSF000887">
    <property type="entry name" value="Pesterase_MJ0037"/>
    <property type="match status" value="1"/>
</dbReference>
<keyword evidence="3" id="KW-1185">Reference proteome</keyword>
<dbReference type="Proteomes" id="UP000199138">
    <property type="component" value="Unassembled WGS sequence"/>
</dbReference>
<dbReference type="NCBIfam" id="TIGR04123">
    <property type="entry name" value="P_estr_lig_assc"/>
    <property type="match status" value="1"/>
</dbReference>
<dbReference type="GO" id="GO:0016787">
    <property type="term" value="F:hydrolase activity"/>
    <property type="evidence" value="ECO:0007669"/>
    <property type="project" value="InterPro"/>
</dbReference>
<dbReference type="PANTHER" id="PTHR39323:SF1">
    <property type="entry name" value="BLR1149 PROTEIN"/>
    <property type="match status" value="1"/>
</dbReference>
<dbReference type="AlphaFoldDB" id="A0A1I7I6V3"/>
<dbReference type="Pfam" id="PF00149">
    <property type="entry name" value="Metallophos"/>
    <property type="match status" value="1"/>
</dbReference>
<dbReference type="EMBL" id="FPBK01000013">
    <property type="protein sequence ID" value="SFU68685.1"/>
    <property type="molecule type" value="Genomic_DNA"/>
</dbReference>
<feature type="domain" description="Calcineurin-like phosphoesterase" evidence="1">
    <location>
        <begin position="26"/>
        <end position="117"/>
    </location>
</feature>
<reference evidence="2 3" key="1">
    <citation type="submission" date="2016-10" db="EMBL/GenBank/DDBJ databases">
        <authorList>
            <person name="de Groot N.N."/>
        </authorList>
    </citation>
    <scope>NUCLEOTIDE SEQUENCE [LARGE SCALE GENOMIC DNA]</scope>
    <source>
        <strain evidence="2 3">CGMCC 1.12333</strain>
    </source>
</reference>
<evidence type="ECO:0000259" key="1">
    <source>
        <dbReference type="Pfam" id="PF00149"/>
    </source>
</evidence>
<protein>
    <submittedName>
        <fullName evidence="2">Putative phosphoesterase</fullName>
    </submittedName>
</protein>
<dbReference type="InterPro" id="IPR024173">
    <property type="entry name" value="Pesterase_MJ0037-like"/>
</dbReference>
<proteinExistence type="predicted"/>
<dbReference type="STRING" id="1224947.SAMN05216480_11359"/>
<evidence type="ECO:0000313" key="3">
    <source>
        <dbReference type="Proteomes" id="UP000199138"/>
    </source>
</evidence>
<dbReference type="Gene3D" id="3.60.21.10">
    <property type="match status" value="1"/>
</dbReference>
<dbReference type="InterPro" id="IPR029052">
    <property type="entry name" value="Metallo-depent_PP-like"/>
</dbReference>
<dbReference type="OrthoDB" id="9795838at2"/>
<dbReference type="PANTHER" id="PTHR39323">
    <property type="entry name" value="BLR1149 PROTEIN"/>
    <property type="match status" value="1"/>
</dbReference>
<dbReference type="SUPFAM" id="SSF56300">
    <property type="entry name" value="Metallo-dependent phosphatases"/>
    <property type="match status" value="1"/>
</dbReference>
<dbReference type="InterPro" id="IPR026336">
    <property type="entry name" value="PdeM-like"/>
</dbReference>
<dbReference type="InterPro" id="IPR004843">
    <property type="entry name" value="Calcineurin-like_PHP"/>
</dbReference>
<gene>
    <name evidence="2" type="ORF">SAMN05216480_11359</name>
</gene>
<sequence length="211" mass="24443">MTETLRIQDQEFTLHPLGVAFWQNQNILLIADVHLGKTIHFRKHGIALPEASLYKNYENLDEVIEYFNPEQIYFLGDLFHSVHNREWYLFEEWVANQSAQITLIAGNHDIISDHYFEALGIEVLDELITDDFYFTHHPTTEPELFNICGHVHPGVKLKGPAKQTIKLSCFAQFEEQLILPAFGDFTGNFYIDQKTAEAIFICTEEEVILIN</sequence>
<evidence type="ECO:0000313" key="2">
    <source>
        <dbReference type="EMBL" id="SFU68685.1"/>
    </source>
</evidence>